<evidence type="ECO:0000256" key="1">
    <source>
        <dbReference type="ARBA" id="ARBA00022679"/>
    </source>
</evidence>
<evidence type="ECO:0000259" key="3">
    <source>
        <dbReference type="PROSITE" id="PS51186"/>
    </source>
</evidence>
<dbReference type="Pfam" id="PF00583">
    <property type="entry name" value="Acetyltransf_1"/>
    <property type="match status" value="1"/>
</dbReference>
<name>A0A089WMT1_9PSED</name>
<accession>A0A089WMT1</accession>
<evidence type="ECO:0000313" key="5">
    <source>
        <dbReference type="Proteomes" id="UP000029493"/>
    </source>
</evidence>
<dbReference type="SUPFAM" id="SSF55729">
    <property type="entry name" value="Acyl-CoA N-acyltransferases (Nat)"/>
    <property type="match status" value="1"/>
</dbReference>
<dbReference type="eggNOG" id="COG0456">
    <property type="taxonomic scope" value="Bacteria"/>
</dbReference>
<dbReference type="Gene3D" id="3.40.630.30">
    <property type="match status" value="1"/>
</dbReference>
<dbReference type="KEGG" id="psw:LK03_00205"/>
<dbReference type="OrthoDB" id="9805924at2"/>
<dbReference type="RefSeq" id="WP_038410563.1">
    <property type="nucleotide sequence ID" value="NZ_CP009455.1"/>
</dbReference>
<proteinExistence type="predicted"/>
<protein>
    <recommendedName>
        <fullName evidence="3">N-acetyltransferase domain-containing protein</fullName>
    </recommendedName>
</protein>
<gene>
    <name evidence="4" type="ORF">LK03_00205</name>
</gene>
<keyword evidence="5" id="KW-1185">Reference proteome</keyword>
<dbReference type="CDD" id="cd04301">
    <property type="entry name" value="NAT_SF"/>
    <property type="match status" value="1"/>
</dbReference>
<dbReference type="Proteomes" id="UP000029493">
    <property type="component" value="Chromosome"/>
</dbReference>
<dbReference type="STRING" id="157783.LK03_00205"/>
<dbReference type="EMBL" id="CP009455">
    <property type="protein sequence ID" value="AIR87752.1"/>
    <property type="molecule type" value="Genomic_DNA"/>
</dbReference>
<keyword evidence="1" id="KW-0808">Transferase</keyword>
<dbReference type="GO" id="GO:0016747">
    <property type="term" value="F:acyltransferase activity, transferring groups other than amino-acyl groups"/>
    <property type="evidence" value="ECO:0007669"/>
    <property type="project" value="InterPro"/>
</dbReference>
<evidence type="ECO:0000256" key="2">
    <source>
        <dbReference type="ARBA" id="ARBA00023315"/>
    </source>
</evidence>
<dbReference type="PROSITE" id="PS51186">
    <property type="entry name" value="GNAT"/>
    <property type="match status" value="1"/>
</dbReference>
<feature type="domain" description="N-acetyltransferase" evidence="3">
    <location>
        <begin position="24"/>
        <end position="206"/>
    </location>
</feature>
<sequence>MTAAPAPQLQYDIARAQDAPAIVELIRSIAPAALEQIYGAHRLRGYLLDALLRDQGHFGLSRHRVLRLEGRCIAVIAGYRTADKLRLDLATLVSIVRHYNPVRGLAVIRRLVESVKHCEKPGKGAYFIYDFAIAEAFRSQGLGTALFLREMQQAARSGCNAMQLDVDAGNAGAVKFYERLGLTVRSCSSAPARASFTHAPMLRMTGECRSSRLDRYPNIRPSCERGESLPPSP</sequence>
<reference evidence="4 5" key="1">
    <citation type="submission" date="2014-09" db="EMBL/GenBank/DDBJ databases">
        <authorList>
            <person name="Chan K.-G."/>
        </authorList>
    </citation>
    <scope>NUCLEOTIDE SEQUENCE [LARGE SCALE GENOMIC DNA]</scope>
    <source>
        <strain evidence="4 5">ND07</strain>
    </source>
</reference>
<dbReference type="PANTHER" id="PTHR43420">
    <property type="entry name" value="ACETYLTRANSFERASE"/>
    <property type="match status" value="1"/>
</dbReference>
<dbReference type="InterPro" id="IPR050680">
    <property type="entry name" value="YpeA/RimI_acetyltransf"/>
</dbReference>
<dbReference type="AlphaFoldDB" id="A0A089WMT1"/>
<dbReference type="InterPro" id="IPR016181">
    <property type="entry name" value="Acyl_CoA_acyltransferase"/>
</dbReference>
<organism evidence="4 5">
    <name type="scientific">Pseudomonas cremoricolorata</name>
    <dbReference type="NCBI Taxonomy" id="157783"/>
    <lineage>
        <taxon>Bacteria</taxon>
        <taxon>Pseudomonadati</taxon>
        <taxon>Pseudomonadota</taxon>
        <taxon>Gammaproteobacteria</taxon>
        <taxon>Pseudomonadales</taxon>
        <taxon>Pseudomonadaceae</taxon>
        <taxon>Pseudomonas</taxon>
    </lineage>
</organism>
<keyword evidence="2" id="KW-0012">Acyltransferase</keyword>
<dbReference type="InterPro" id="IPR000182">
    <property type="entry name" value="GNAT_dom"/>
</dbReference>
<evidence type="ECO:0000313" key="4">
    <source>
        <dbReference type="EMBL" id="AIR87752.1"/>
    </source>
</evidence>